<evidence type="ECO:0000256" key="6">
    <source>
        <dbReference type="ARBA" id="ARBA00023136"/>
    </source>
</evidence>
<keyword evidence="2" id="KW-0813">Transport</keyword>
<keyword evidence="9" id="KW-0175">Coiled coil</keyword>
<feature type="compositionally biased region" description="Basic residues" evidence="10">
    <location>
        <begin position="544"/>
        <end position="557"/>
    </location>
</feature>
<feature type="region of interest" description="Disordered" evidence="10">
    <location>
        <begin position="537"/>
        <end position="557"/>
    </location>
</feature>
<keyword evidence="14" id="KW-1185">Reference proteome</keyword>
<sequence>MNPRDVSYHLWTMLIAIAFLYNALSISLLVFTEFITAFYWLWVLLNFVTDFLNLADIVMQTRREYFVDGILIRNAKLTQKRYILRVSEFIALTEHNCPWPLSFRLFRLGIICYLLFHWNACLYFFASNFYGYENSTSDSWTFSHQKIPDLVFAKCDTRFDVYRNECLMPETDWRQRDYQIDQLREHWATRSGPTAFGNLTKKYAMSFYWSALTLVTLGEQPWPENSVQSVFEIVDTLIGLLVFSAIIGDVGLMVSRAHSAKARFQEYIDGCKLYMHIRHVNQQMHERVIKWVEYQCMSNDRGQTVDENELLNSLPPRLARELAAELHLNALSRSPVFGFCERGLLSELSLRLQRHRFGPGDIVCGKDEVAKEMFVVKHGKLELVLDDYDEELAERHFISLRLLLEQESGARYPYTLRSVGFSTVYTLSRDALSVVFADYPRARKMVLRRATQMHQRHERKLSKISAKSAAFLRRRNSDCLSPFREAEDSDQAATSMEEKVEEMRRAIWTICADVERMESNFVQNSMSMKQHMTSLERKYAEKKPKLKARLRRSMKKT</sequence>
<evidence type="ECO:0000256" key="1">
    <source>
        <dbReference type="ARBA" id="ARBA00004141"/>
    </source>
</evidence>
<dbReference type="Gene3D" id="2.60.120.10">
    <property type="entry name" value="Jelly Rolls"/>
    <property type="match status" value="1"/>
</dbReference>
<keyword evidence="6 11" id="KW-0472">Membrane</keyword>
<dbReference type="FunFam" id="1.10.287.630:FF:000001">
    <property type="entry name" value="Cyclic nucleotide-gated channel alpha 3"/>
    <property type="match status" value="1"/>
</dbReference>
<evidence type="ECO:0000256" key="11">
    <source>
        <dbReference type="SAM" id="Phobius"/>
    </source>
</evidence>
<evidence type="ECO:0000256" key="5">
    <source>
        <dbReference type="ARBA" id="ARBA00023065"/>
    </source>
</evidence>
<dbReference type="InterPro" id="IPR018490">
    <property type="entry name" value="cNMP-bd_dom_sf"/>
</dbReference>
<keyword evidence="5" id="KW-0406">Ion transport</keyword>
<dbReference type="Proteomes" id="UP001620626">
    <property type="component" value="Unassembled WGS sequence"/>
</dbReference>
<evidence type="ECO:0000256" key="4">
    <source>
        <dbReference type="ARBA" id="ARBA00022989"/>
    </source>
</evidence>
<gene>
    <name evidence="13" type="ORF">niasHT_019092</name>
</gene>
<comment type="subcellular location">
    <subcellularLocation>
        <location evidence="1">Membrane</location>
        <topology evidence="1">Multi-pass membrane protein</topology>
    </subcellularLocation>
</comment>
<feature type="transmembrane region" description="Helical" evidence="11">
    <location>
        <begin position="105"/>
        <end position="126"/>
    </location>
</feature>
<evidence type="ECO:0000256" key="7">
    <source>
        <dbReference type="ARBA" id="ARBA00023286"/>
    </source>
</evidence>
<keyword evidence="3 11" id="KW-0812">Transmembrane</keyword>
<accession>A0ABD2LAX7</accession>
<name>A0ABD2LAX7_9BILA</name>
<evidence type="ECO:0000256" key="2">
    <source>
        <dbReference type="ARBA" id="ARBA00022448"/>
    </source>
</evidence>
<feature type="domain" description="Cyclic nucleotide-binding" evidence="12">
    <location>
        <begin position="336"/>
        <end position="453"/>
    </location>
</feature>
<dbReference type="GO" id="GO:0034220">
    <property type="term" value="P:monoatomic ion transmembrane transport"/>
    <property type="evidence" value="ECO:0007669"/>
    <property type="project" value="UniProtKB-KW"/>
</dbReference>
<keyword evidence="4 11" id="KW-1133">Transmembrane helix</keyword>
<proteinExistence type="predicted"/>
<dbReference type="Gene3D" id="1.10.287.70">
    <property type="match status" value="1"/>
</dbReference>
<feature type="coiled-coil region" evidence="9">
    <location>
        <begin position="447"/>
        <end position="506"/>
    </location>
</feature>
<dbReference type="InterPro" id="IPR000595">
    <property type="entry name" value="cNMP-bd_dom"/>
</dbReference>
<dbReference type="InterPro" id="IPR014710">
    <property type="entry name" value="RmlC-like_jellyroll"/>
</dbReference>
<evidence type="ECO:0000256" key="3">
    <source>
        <dbReference type="ARBA" id="ARBA00022692"/>
    </source>
</evidence>
<dbReference type="InterPro" id="IPR050866">
    <property type="entry name" value="CNG_cation_channel"/>
</dbReference>
<evidence type="ECO:0000313" key="14">
    <source>
        <dbReference type="Proteomes" id="UP001620626"/>
    </source>
</evidence>
<dbReference type="PANTHER" id="PTHR45638:SF14">
    <property type="entry name" value="CYCLIC NUCLEOTIDE-BINDING DOMAIN-CONTAINING PROTEIN"/>
    <property type="match status" value="1"/>
</dbReference>
<evidence type="ECO:0000256" key="9">
    <source>
        <dbReference type="SAM" id="Coils"/>
    </source>
</evidence>
<dbReference type="EMBL" id="JBICBT010000475">
    <property type="protein sequence ID" value="KAL3112367.1"/>
    <property type="molecule type" value="Genomic_DNA"/>
</dbReference>
<dbReference type="Pfam" id="PF00027">
    <property type="entry name" value="cNMP_binding"/>
    <property type="match status" value="1"/>
</dbReference>
<feature type="transmembrane region" description="Helical" evidence="11">
    <location>
        <begin position="233"/>
        <end position="254"/>
    </location>
</feature>
<evidence type="ECO:0000259" key="12">
    <source>
        <dbReference type="PROSITE" id="PS50042"/>
    </source>
</evidence>
<dbReference type="PROSITE" id="PS50042">
    <property type="entry name" value="CNMP_BINDING_3"/>
    <property type="match status" value="1"/>
</dbReference>
<comment type="caution">
    <text evidence="13">The sequence shown here is derived from an EMBL/GenBank/DDBJ whole genome shotgun (WGS) entry which is preliminary data.</text>
</comment>
<evidence type="ECO:0000313" key="13">
    <source>
        <dbReference type="EMBL" id="KAL3112367.1"/>
    </source>
</evidence>
<keyword evidence="8" id="KW-0407">Ion channel</keyword>
<reference evidence="13 14" key="1">
    <citation type="submission" date="2024-10" db="EMBL/GenBank/DDBJ databases">
        <authorList>
            <person name="Kim D."/>
        </authorList>
    </citation>
    <scope>NUCLEOTIDE SEQUENCE [LARGE SCALE GENOMIC DNA]</scope>
    <source>
        <strain evidence="13">BH-2024</strain>
    </source>
</reference>
<dbReference type="Gene3D" id="1.10.287.630">
    <property type="entry name" value="Helix hairpin bin"/>
    <property type="match status" value="1"/>
</dbReference>
<feature type="transmembrane region" description="Helical" evidence="11">
    <location>
        <begin position="37"/>
        <end position="55"/>
    </location>
</feature>
<dbReference type="SUPFAM" id="SSF81324">
    <property type="entry name" value="Voltage-gated potassium channels"/>
    <property type="match status" value="1"/>
</dbReference>
<feature type="transmembrane region" description="Helical" evidence="11">
    <location>
        <begin position="12"/>
        <end position="31"/>
    </location>
</feature>
<dbReference type="CDD" id="cd00038">
    <property type="entry name" value="CAP_ED"/>
    <property type="match status" value="1"/>
</dbReference>
<dbReference type="AlphaFoldDB" id="A0ABD2LAX7"/>
<keyword evidence="7" id="KW-1071">Ligand-gated ion channel</keyword>
<dbReference type="SMART" id="SM00100">
    <property type="entry name" value="cNMP"/>
    <property type="match status" value="1"/>
</dbReference>
<dbReference type="PANTHER" id="PTHR45638">
    <property type="entry name" value="CYCLIC NUCLEOTIDE-GATED CATION CHANNEL SUBUNIT A"/>
    <property type="match status" value="1"/>
</dbReference>
<organism evidence="13 14">
    <name type="scientific">Heterodera trifolii</name>
    <dbReference type="NCBI Taxonomy" id="157864"/>
    <lineage>
        <taxon>Eukaryota</taxon>
        <taxon>Metazoa</taxon>
        <taxon>Ecdysozoa</taxon>
        <taxon>Nematoda</taxon>
        <taxon>Chromadorea</taxon>
        <taxon>Rhabditida</taxon>
        <taxon>Tylenchina</taxon>
        <taxon>Tylenchomorpha</taxon>
        <taxon>Tylenchoidea</taxon>
        <taxon>Heteroderidae</taxon>
        <taxon>Heteroderinae</taxon>
        <taxon>Heterodera</taxon>
    </lineage>
</organism>
<dbReference type="GO" id="GO:0016020">
    <property type="term" value="C:membrane"/>
    <property type="evidence" value="ECO:0007669"/>
    <property type="project" value="UniProtKB-SubCell"/>
</dbReference>
<evidence type="ECO:0000256" key="8">
    <source>
        <dbReference type="ARBA" id="ARBA00023303"/>
    </source>
</evidence>
<dbReference type="SUPFAM" id="SSF51206">
    <property type="entry name" value="cAMP-binding domain-like"/>
    <property type="match status" value="1"/>
</dbReference>
<protein>
    <recommendedName>
        <fullName evidence="12">Cyclic nucleotide-binding domain-containing protein</fullName>
    </recommendedName>
</protein>
<evidence type="ECO:0000256" key="10">
    <source>
        <dbReference type="SAM" id="MobiDB-lite"/>
    </source>
</evidence>